<keyword evidence="9 13" id="KW-1133">Transmembrane helix</keyword>
<dbReference type="Proteomes" id="UP000602076">
    <property type="component" value="Unassembled WGS sequence"/>
</dbReference>
<dbReference type="AlphaFoldDB" id="A0A927CUK6"/>
<keyword evidence="7" id="KW-1003">Cell membrane</keyword>
<dbReference type="CDD" id="cd13140">
    <property type="entry name" value="MATE_like_1"/>
    <property type="match status" value="1"/>
</dbReference>
<dbReference type="Pfam" id="PF01554">
    <property type="entry name" value="MatE"/>
    <property type="match status" value="2"/>
</dbReference>
<keyword evidence="15" id="KW-1185">Reference proteome</keyword>
<evidence type="ECO:0000256" key="5">
    <source>
        <dbReference type="ARBA" id="ARBA00022448"/>
    </source>
</evidence>
<feature type="transmembrane region" description="Helical" evidence="13">
    <location>
        <begin position="12"/>
        <end position="35"/>
    </location>
</feature>
<dbReference type="InterPro" id="IPR002528">
    <property type="entry name" value="MATE_fam"/>
</dbReference>
<feature type="transmembrane region" description="Helical" evidence="13">
    <location>
        <begin position="381"/>
        <end position="403"/>
    </location>
</feature>
<feature type="transmembrane region" description="Helical" evidence="13">
    <location>
        <begin position="165"/>
        <end position="187"/>
    </location>
</feature>
<comment type="caution">
    <text evidence="14">The sequence shown here is derived from an EMBL/GenBank/DDBJ whole genome shotgun (WGS) entry which is preliminary data.</text>
</comment>
<evidence type="ECO:0000256" key="4">
    <source>
        <dbReference type="ARBA" id="ARBA00020268"/>
    </source>
</evidence>
<evidence type="ECO:0000313" key="15">
    <source>
        <dbReference type="Proteomes" id="UP000602076"/>
    </source>
</evidence>
<dbReference type="NCBIfam" id="TIGR00797">
    <property type="entry name" value="matE"/>
    <property type="match status" value="1"/>
</dbReference>
<dbReference type="InterPro" id="IPR050222">
    <property type="entry name" value="MATE_MdtK"/>
</dbReference>
<dbReference type="GO" id="GO:0042910">
    <property type="term" value="F:xenobiotic transmembrane transporter activity"/>
    <property type="evidence" value="ECO:0007669"/>
    <property type="project" value="InterPro"/>
</dbReference>
<keyword evidence="8 13" id="KW-0812">Transmembrane</keyword>
<keyword evidence="11 13" id="KW-0472">Membrane</keyword>
<feature type="transmembrane region" description="Helical" evidence="13">
    <location>
        <begin position="310"/>
        <end position="331"/>
    </location>
</feature>
<evidence type="ECO:0000256" key="11">
    <source>
        <dbReference type="ARBA" id="ARBA00023136"/>
    </source>
</evidence>
<dbReference type="GO" id="GO:0005886">
    <property type="term" value="C:plasma membrane"/>
    <property type="evidence" value="ECO:0007669"/>
    <property type="project" value="UniProtKB-SubCell"/>
</dbReference>
<dbReference type="PIRSF" id="PIRSF006603">
    <property type="entry name" value="DinF"/>
    <property type="match status" value="1"/>
</dbReference>
<dbReference type="RefSeq" id="WP_190997303.1">
    <property type="nucleotide sequence ID" value="NZ_JACXSI010000010.1"/>
</dbReference>
<dbReference type="EMBL" id="JACXSI010000010">
    <property type="protein sequence ID" value="MBD3107761.1"/>
    <property type="molecule type" value="Genomic_DNA"/>
</dbReference>
<organism evidence="14 15">
    <name type="scientific">Peribacillus faecalis</name>
    <dbReference type="NCBI Taxonomy" id="2772559"/>
    <lineage>
        <taxon>Bacteria</taxon>
        <taxon>Bacillati</taxon>
        <taxon>Bacillota</taxon>
        <taxon>Bacilli</taxon>
        <taxon>Bacillales</taxon>
        <taxon>Bacillaceae</taxon>
        <taxon>Peribacillus</taxon>
    </lineage>
</organism>
<dbReference type="GO" id="GO:0015297">
    <property type="term" value="F:antiporter activity"/>
    <property type="evidence" value="ECO:0007669"/>
    <property type="project" value="UniProtKB-KW"/>
</dbReference>
<comment type="subcellular location">
    <subcellularLocation>
        <location evidence="2">Cell membrane</location>
        <topology evidence="2">Multi-pass membrane protein</topology>
    </subcellularLocation>
</comment>
<feature type="transmembrane region" description="Helical" evidence="13">
    <location>
        <begin position="47"/>
        <end position="70"/>
    </location>
</feature>
<dbReference type="PANTHER" id="PTHR43298:SF2">
    <property type="entry name" value="FMN_FAD EXPORTER YEEO-RELATED"/>
    <property type="match status" value="1"/>
</dbReference>
<evidence type="ECO:0000256" key="6">
    <source>
        <dbReference type="ARBA" id="ARBA00022449"/>
    </source>
</evidence>
<evidence type="ECO:0000256" key="2">
    <source>
        <dbReference type="ARBA" id="ARBA00004651"/>
    </source>
</evidence>
<keyword evidence="6" id="KW-0050">Antiport</keyword>
<reference evidence="14" key="1">
    <citation type="submission" date="2020-09" db="EMBL/GenBank/DDBJ databases">
        <title>Bacillus faecalis sp. nov., a moderately halophilic bacterium isolated from cow faeces.</title>
        <authorList>
            <person name="Jiang L."/>
            <person name="Lee J."/>
        </authorList>
    </citation>
    <scope>NUCLEOTIDE SEQUENCE</scope>
    <source>
        <strain evidence="14">AGMB 02131</strain>
    </source>
</reference>
<keyword evidence="10" id="KW-0406">Ion transport</keyword>
<evidence type="ECO:0000256" key="9">
    <source>
        <dbReference type="ARBA" id="ARBA00022989"/>
    </source>
</evidence>
<evidence type="ECO:0000256" key="13">
    <source>
        <dbReference type="SAM" id="Phobius"/>
    </source>
</evidence>
<comment type="similarity">
    <text evidence="3">Belongs to the multi antimicrobial extrusion (MATE) (TC 2.A.66.1) family.</text>
</comment>
<sequence length="440" mass="48433">MKKIDLTTGREITVISSLALPLVGTSLLQFLYSFIDMLFVGGLGSGAIAAVGSASFFVNLGYSIQAMIVVGGGIKLAHAMGSRNEKLQSAYIGSSLLLNTIIGLITIFVLFAFGNHILGFLDLNNAEVQRQAYEYLSVSGIMLFFSYYNLFFIRMFSSFGNNKQSFYISALGIFLNIVLDPLFIYYFKFGVMGAAIASLIAQITMFCLFVYISRKLLFNKKLAPVSYKHCLDILRLGLPMTTQRVLFTVINILLAKMIASYGTEAIAAQKIGLQIESVTFIVMGALNGAVGSFIGQNFGAGHIKRIKNGYSVSMMMAIGYALLISIIFILFSEQLPRLFIDDQKTIEITASYLIIIGISQIFMAMEMISNGVFSGMGLPKIPSIISIIFTAIRIPLAYALIPVLGLDGIWWSIAISSMIKGIVAIIIFQIIFRRRYNHEQ</sequence>
<feature type="transmembrane region" description="Helical" evidence="13">
    <location>
        <begin position="278"/>
        <end position="298"/>
    </location>
</feature>
<dbReference type="GO" id="GO:0006811">
    <property type="term" value="P:monoatomic ion transport"/>
    <property type="evidence" value="ECO:0007669"/>
    <property type="project" value="UniProtKB-KW"/>
</dbReference>
<evidence type="ECO:0000256" key="8">
    <source>
        <dbReference type="ARBA" id="ARBA00022692"/>
    </source>
</evidence>
<dbReference type="InterPro" id="IPR048279">
    <property type="entry name" value="MdtK-like"/>
</dbReference>
<accession>A0A927CUK6</accession>
<feature type="transmembrane region" description="Helical" evidence="13">
    <location>
        <begin position="91"/>
        <end position="113"/>
    </location>
</feature>
<dbReference type="PANTHER" id="PTHR43298">
    <property type="entry name" value="MULTIDRUG RESISTANCE PROTEIN NORM-RELATED"/>
    <property type="match status" value="1"/>
</dbReference>
<evidence type="ECO:0000256" key="12">
    <source>
        <dbReference type="ARBA" id="ARBA00031636"/>
    </source>
</evidence>
<evidence type="ECO:0000256" key="10">
    <source>
        <dbReference type="ARBA" id="ARBA00023065"/>
    </source>
</evidence>
<gene>
    <name evidence="14" type="ORF">IEO70_05220</name>
</gene>
<evidence type="ECO:0000256" key="7">
    <source>
        <dbReference type="ARBA" id="ARBA00022475"/>
    </source>
</evidence>
<keyword evidence="5" id="KW-0813">Transport</keyword>
<proteinExistence type="inferred from homology"/>
<feature type="transmembrane region" description="Helical" evidence="13">
    <location>
        <begin position="351"/>
        <end position="369"/>
    </location>
</feature>
<evidence type="ECO:0000256" key="3">
    <source>
        <dbReference type="ARBA" id="ARBA00010199"/>
    </source>
</evidence>
<evidence type="ECO:0000256" key="1">
    <source>
        <dbReference type="ARBA" id="ARBA00003408"/>
    </source>
</evidence>
<feature type="transmembrane region" description="Helical" evidence="13">
    <location>
        <begin position="245"/>
        <end position="266"/>
    </location>
</feature>
<protein>
    <recommendedName>
        <fullName evidence="4">Probable multidrug resistance protein NorM</fullName>
    </recommendedName>
    <alternativeName>
        <fullName evidence="12">Multidrug-efflux transporter</fullName>
    </alternativeName>
</protein>
<feature type="transmembrane region" description="Helical" evidence="13">
    <location>
        <begin position="193"/>
        <end position="212"/>
    </location>
</feature>
<feature type="transmembrane region" description="Helical" evidence="13">
    <location>
        <begin position="409"/>
        <end position="432"/>
    </location>
</feature>
<evidence type="ECO:0000313" key="14">
    <source>
        <dbReference type="EMBL" id="MBD3107761.1"/>
    </source>
</evidence>
<name>A0A927CUK6_9BACI</name>
<feature type="transmembrane region" description="Helical" evidence="13">
    <location>
        <begin position="133"/>
        <end position="153"/>
    </location>
</feature>
<comment type="function">
    <text evidence="1">Multidrug efflux pump.</text>
</comment>